<reference evidence="1" key="1">
    <citation type="journal article" date="2020" name="Stud. Mycol.">
        <title>101 Dothideomycetes genomes: a test case for predicting lifestyles and emergence of pathogens.</title>
        <authorList>
            <person name="Haridas S."/>
            <person name="Albert R."/>
            <person name="Binder M."/>
            <person name="Bloem J."/>
            <person name="Labutti K."/>
            <person name="Salamov A."/>
            <person name="Andreopoulos B."/>
            <person name="Baker S."/>
            <person name="Barry K."/>
            <person name="Bills G."/>
            <person name="Bluhm B."/>
            <person name="Cannon C."/>
            <person name="Castanera R."/>
            <person name="Culley D."/>
            <person name="Daum C."/>
            <person name="Ezra D."/>
            <person name="Gonzalez J."/>
            <person name="Henrissat B."/>
            <person name="Kuo A."/>
            <person name="Liang C."/>
            <person name="Lipzen A."/>
            <person name="Lutzoni F."/>
            <person name="Magnuson J."/>
            <person name="Mondo S."/>
            <person name="Nolan M."/>
            <person name="Ohm R."/>
            <person name="Pangilinan J."/>
            <person name="Park H.-J."/>
            <person name="Ramirez L."/>
            <person name="Alfaro M."/>
            <person name="Sun H."/>
            <person name="Tritt A."/>
            <person name="Yoshinaga Y."/>
            <person name="Zwiers L.-H."/>
            <person name="Turgeon B."/>
            <person name="Goodwin S."/>
            <person name="Spatafora J."/>
            <person name="Crous P."/>
            <person name="Grigoriev I."/>
        </authorList>
    </citation>
    <scope>NUCLEOTIDE SEQUENCE</scope>
    <source>
        <strain evidence="1">ATCC 74209</strain>
    </source>
</reference>
<dbReference type="OrthoDB" id="4966at2759"/>
<protein>
    <submittedName>
        <fullName evidence="1">Uncharacterized protein</fullName>
    </submittedName>
</protein>
<dbReference type="EMBL" id="ML993930">
    <property type="protein sequence ID" value="KAF2202625.1"/>
    <property type="molecule type" value="Genomic_DNA"/>
</dbReference>
<evidence type="ECO:0000313" key="1">
    <source>
        <dbReference type="EMBL" id="KAF2202625.1"/>
    </source>
</evidence>
<name>A0A9P4N082_9PLEO</name>
<dbReference type="Proteomes" id="UP000799536">
    <property type="component" value="Unassembled WGS sequence"/>
</dbReference>
<feature type="non-terminal residue" evidence="1">
    <location>
        <position position="1"/>
    </location>
</feature>
<gene>
    <name evidence="1" type="ORF">GQ43DRAFT_368735</name>
</gene>
<organism evidence="1 2">
    <name type="scientific">Delitschia confertaspora ATCC 74209</name>
    <dbReference type="NCBI Taxonomy" id="1513339"/>
    <lineage>
        <taxon>Eukaryota</taxon>
        <taxon>Fungi</taxon>
        <taxon>Dikarya</taxon>
        <taxon>Ascomycota</taxon>
        <taxon>Pezizomycotina</taxon>
        <taxon>Dothideomycetes</taxon>
        <taxon>Pleosporomycetidae</taxon>
        <taxon>Pleosporales</taxon>
        <taxon>Delitschiaceae</taxon>
        <taxon>Delitschia</taxon>
    </lineage>
</organism>
<sequence length="344" mass="40011">ATSNQPFNIYQAIMRHPDVKYQFMLRLPPKSFIDLHAIDKRFHYIVCQKYSSLMHDFAAHHAPDAAFCMPGHLFPDLCISDPTLKPMDNRAQLARDVPSLRWAQMVIYRERVVHDILTTLALAGLHVPRATTRVLLKFWACNELPTQGQRENFLADKSIWSDAELFVFRHFCVKLDMAISNPVFGRGACRLSRLLLSQKSWTLLRDLLIGQRMETLEGLGEIMMRTYQTEDMDVESHPILADEIESGVVLHEWGLLTREKGLFDHDVMQTSVRLLEKEIIRRGLRVDRWIPQMVVWGFIRPKTGENIPRRMSMRRRVVLPDEGFPTKKVMDGAVEEMIKKVRMF</sequence>
<comment type="caution">
    <text evidence="1">The sequence shown here is derived from an EMBL/GenBank/DDBJ whole genome shotgun (WGS) entry which is preliminary data.</text>
</comment>
<keyword evidence="2" id="KW-1185">Reference proteome</keyword>
<dbReference type="AlphaFoldDB" id="A0A9P4N082"/>
<evidence type="ECO:0000313" key="2">
    <source>
        <dbReference type="Proteomes" id="UP000799536"/>
    </source>
</evidence>
<proteinExistence type="predicted"/>
<accession>A0A9P4N082</accession>